<dbReference type="Gene3D" id="3.40.50.2000">
    <property type="entry name" value="Glycogen Phosphorylase B"/>
    <property type="match status" value="2"/>
</dbReference>
<evidence type="ECO:0000259" key="2">
    <source>
        <dbReference type="Pfam" id="PF13477"/>
    </source>
</evidence>
<evidence type="ECO:0000313" key="4">
    <source>
        <dbReference type="Proteomes" id="UP000790096"/>
    </source>
</evidence>
<dbReference type="PANTHER" id="PTHR12526:SF638">
    <property type="entry name" value="SPORE COAT PROTEIN SA"/>
    <property type="match status" value="1"/>
</dbReference>
<organism evidence="3 4">
    <name type="scientific">Rosenbergiella gaditana</name>
    <dbReference type="NCBI Taxonomy" id="2726987"/>
    <lineage>
        <taxon>Bacteria</taxon>
        <taxon>Pseudomonadati</taxon>
        <taxon>Pseudomonadota</taxon>
        <taxon>Gammaproteobacteria</taxon>
        <taxon>Enterobacterales</taxon>
        <taxon>Erwiniaceae</taxon>
        <taxon>Rosenbergiella</taxon>
    </lineage>
</organism>
<dbReference type="Proteomes" id="UP000790096">
    <property type="component" value="Unassembled WGS sequence"/>
</dbReference>
<comment type="caution">
    <text evidence="3">The sequence shown here is derived from an EMBL/GenBank/DDBJ whole genome shotgun (WGS) entry which is preliminary data.</text>
</comment>
<feature type="domain" description="Glycosyl transferase family 1" evidence="1">
    <location>
        <begin position="194"/>
        <end position="350"/>
    </location>
</feature>
<dbReference type="InterPro" id="IPR028098">
    <property type="entry name" value="Glyco_trans_4-like_N"/>
</dbReference>
<dbReference type="Pfam" id="PF13477">
    <property type="entry name" value="Glyco_trans_4_2"/>
    <property type="match status" value="1"/>
</dbReference>
<dbReference type="Pfam" id="PF00534">
    <property type="entry name" value="Glycos_transf_1"/>
    <property type="match status" value="1"/>
</dbReference>
<protein>
    <submittedName>
        <fullName evidence="3">Glycosyltransferase family 4 protein</fullName>
    </submittedName>
</protein>
<evidence type="ECO:0000259" key="1">
    <source>
        <dbReference type="Pfam" id="PF00534"/>
    </source>
</evidence>
<keyword evidence="4" id="KW-1185">Reference proteome</keyword>
<proteinExistence type="predicted"/>
<dbReference type="SUPFAM" id="SSF53756">
    <property type="entry name" value="UDP-Glycosyltransferase/glycogen phosphorylase"/>
    <property type="match status" value="1"/>
</dbReference>
<reference evidence="3 4" key="1">
    <citation type="submission" date="2020-04" db="EMBL/GenBank/DDBJ databases">
        <title>Genome sequencing of Rosenbergiella species.</title>
        <authorList>
            <person name="Alvarez-Perez S."/>
            <person name="Lievens B."/>
        </authorList>
    </citation>
    <scope>NUCLEOTIDE SEQUENCE [LARGE SCALE GENOMIC DNA]</scope>
    <source>
        <strain evidence="3 4">S61</strain>
    </source>
</reference>
<accession>A0ABS5SY64</accession>
<gene>
    <name evidence="3" type="ORF">HH682_11595</name>
</gene>
<feature type="domain" description="Glycosyltransferase subfamily 4-like N-terminal" evidence="2">
    <location>
        <begin position="2"/>
        <end position="151"/>
    </location>
</feature>
<dbReference type="InterPro" id="IPR001296">
    <property type="entry name" value="Glyco_trans_1"/>
</dbReference>
<sequence>MKISYFVNASWYFELHWLERAEAAINNGHKVYLISTFPNKNIRKNIESKGICCLDIKLERFSSNPIKNLTTLYQLVKINRKIKSDLFHLITIKPIILGGIYARLLKTPFVVSFVGLGRIFQKHESILNRLKFKIVTNIYKIIFSGRNHKIIFEHENDFHLLDSYVKLKKENIYIIEGAGVNIDEYVYTKECLENTFSVLFAGRLLWSKGLGDLVKAVDILHKKNINIVLKVAGISDLEDPDAISLNQIHEWEKQGNIVWLGKVEDMYSLLKHSNLVALPTKYAEGVPRIIIEACSVGRACIVSDSGGCKSIINDGYNGYLINNATPEEIADKIIFLKDNPDIRERFGSTSSKIVKDRFNRDIVIKKTLSVYNQFSNQELK</sequence>
<dbReference type="CDD" id="cd03808">
    <property type="entry name" value="GT4_CapM-like"/>
    <property type="match status" value="1"/>
</dbReference>
<dbReference type="EMBL" id="JABBFR010000016">
    <property type="protein sequence ID" value="MBT0725047.1"/>
    <property type="molecule type" value="Genomic_DNA"/>
</dbReference>
<name>A0ABS5SY64_9GAMM</name>
<dbReference type="PANTHER" id="PTHR12526">
    <property type="entry name" value="GLYCOSYLTRANSFERASE"/>
    <property type="match status" value="1"/>
</dbReference>
<dbReference type="RefSeq" id="WP_214237706.1">
    <property type="nucleotide sequence ID" value="NZ_JABBFR010000016.1"/>
</dbReference>
<evidence type="ECO:0000313" key="3">
    <source>
        <dbReference type="EMBL" id="MBT0725047.1"/>
    </source>
</evidence>